<feature type="region of interest" description="Disordered" evidence="1">
    <location>
        <begin position="42"/>
        <end position="79"/>
    </location>
</feature>
<reference evidence="2" key="1">
    <citation type="submission" date="2020-04" db="EMBL/GenBank/DDBJ databases">
        <authorList>
            <person name="Alioto T."/>
            <person name="Alioto T."/>
            <person name="Gomez Garrido J."/>
        </authorList>
    </citation>
    <scope>NUCLEOTIDE SEQUENCE</scope>
    <source>
        <strain evidence="2">A484AB</strain>
    </source>
</reference>
<comment type="caution">
    <text evidence="2">The sequence shown here is derived from an EMBL/GenBank/DDBJ whole genome shotgun (WGS) entry which is preliminary data.</text>
</comment>
<accession>A0A6S7JYQ0</accession>
<keyword evidence="3" id="KW-1185">Reference proteome</keyword>
<dbReference type="Proteomes" id="UP001152795">
    <property type="component" value="Unassembled WGS sequence"/>
</dbReference>
<sequence>MEETCGYHSHQYVIDENKPLPIRPQSTISSPHCLDYDKTEQQQEFNQQSRKNPSVTRWSTSLSNVRMPDGNSGPSKCRPTKEIGCLSKLDHPENLKKIIGRLPFGMRLKWRDAVDRIVENEGRDVTIKDVTSFVTARARAGTHPVFGRVVNEGRGKQRETQTSIWSKSKRVCNARRLTSPQQSRIEQTN</sequence>
<organism evidence="2 3">
    <name type="scientific">Paramuricea clavata</name>
    <name type="common">Red gorgonian</name>
    <name type="synonym">Violescent sea-whip</name>
    <dbReference type="NCBI Taxonomy" id="317549"/>
    <lineage>
        <taxon>Eukaryota</taxon>
        <taxon>Metazoa</taxon>
        <taxon>Cnidaria</taxon>
        <taxon>Anthozoa</taxon>
        <taxon>Octocorallia</taxon>
        <taxon>Malacalcyonacea</taxon>
        <taxon>Plexauridae</taxon>
        <taxon>Paramuricea</taxon>
    </lineage>
</organism>
<protein>
    <submittedName>
        <fullName evidence="2">Uncharacterized protein</fullName>
    </submittedName>
</protein>
<feature type="compositionally biased region" description="Polar residues" evidence="1">
    <location>
        <begin position="42"/>
        <end position="64"/>
    </location>
</feature>
<evidence type="ECO:0000313" key="2">
    <source>
        <dbReference type="EMBL" id="CAB4036271.1"/>
    </source>
</evidence>
<evidence type="ECO:0000313" key="3">
    <source>
        <dbReference type="Proteomes" id="UP001152795"/>
    </source>
</evidence>
<name>A0A6S7JYQ0_PARCT</name>
<gene>
    <name evidence="2" type="ORF">PACLA_8A026733</name>
</gene>
<evidence type="ECO:0000256" key="1">
    <source>
        <dbReference type="SAM" id="MobiDB-lite"/>
    </source>
</evidence>
<dbReference type="EMBL" id="CACRXK020021857">
    <property type="protein sequence ID" value="CAB4036271.1"/>
    <property type="molecule type" value="Genomic_DNA"/>
</dbReference>
<proteinExistence type="predicted"/>
<dbReference type="AlphaFoldDB" id="A0A6S7JYQ0"/>